<dbReference type="EMBL" id="LHYN01000002">
    <property type="protein sequence ID" value="KXB09506.1"/>
    <property type="molecule type" value="Genomic_DNA"/>
</dbReference>
<proteinExistence type="predicted"/>
<dbReference type="AlphaFoldDB" id="A0A133VSV0"/>
<evidence type="ECO:0000313" key="1">
    <source>
        <dbReference type="EMBL" id="KXB09506.1"/>
    </source>
</evidence>
<accession>A0A133VSV0</accession>
<gene>
    <name evidence="1" type="ORF">AKJ46_00245</name>
</gene>
<reference evidence="1 2" key="1">
    <citation type="journal article" date="2016" name="Sci. Rep.">
        <title>Metabolic traits of an uncultured archaeal lineage -MSBL1- from brine pools of the Red Sea.</title>
        <authorList>
            <person name="Mwirichia R."/>
            <person name="Alam I."/>
            <person name="Rashid M."/>
            <person name="Vinu M."/>
            <person name="Ba-Alawi W."/>
            <person name="Anthony Kamau A."/>
            <person name="Kamanda Ngugi D."/>
            <person name="Goker M."/>
            <person name="Klenk H.P."/>
            <person name="Bajic V."/>
            <person name="Stingl U."/>
        </authorList>
    </citation>
    <scope>NUCLEOTIDE SEQUENCE [LARGE SCALE GENOMIC DNA]</scope>
    <source>
        <strain evidence="1">SCGC-AAA833K04</strain>
    </source>
</reference>
<comment type="caution">
    <text evidence="1">The sequence shown here is derived from an EMBL/GenBank/DDBJ whole genome shotgun (WGS) entry which is preliminary data.</text>
</comment>
<sequence length="74" mass="8363">MDECRVCGKEAVSNAHELGLCEECYNYVEGKTIGIVESHELGKRGKDRSSVKLSWSECKLNDFRSRVGCDDDYN</sequence>
<protein>
    <submittedName>
        <fullName evidence="1">Uncharacterized protein</fullName>
    </submittedName>
</protein>
<organism evidence="1 2">
    <name type="scientific">candidate division MSBL1 archaeon SCGC-AAA833K04</name>
    <dbReference type="NCBI Taxonomy" id="1698258"/>
    <lineage>
        <taxon>Archaea</taxon>
        <taxon>Methanobacteriati</taxon>
        <taxon>Methanobacteriota</taxon>
        <taxon>candidate division MSBL1</taxon>
    </lineage>
</organism>
<keyword evidence="2" id="KW-1185">Reference proteome</keyword>
<evidence type="ECO:0000313" key="2">
    <source>
        <dbReference type="Proteomes" id="UP000070038"/>
    </source>
</evidence>
<dbReference type="Proteomes" id="UP000070038">
    <property type="component" value="Unassembled WGS sequence"/>
</dbReference>
<name>A0A133VSV0_9EURY</name>